<protein>
    <recommendedName>
        <fullName evidence="4">ATP dependent DNA ligase-like protein</fullName>
    </recommendedName>
</protein>
<name>A0A2S6IUK6_9ACTN</name>
<proteinExistence type="predicted"/>
<dbReference type="Gene3D" id="3.30.1490.70">
    <property type="match status" value="1"/>
</dbReference>
<gene>
    <name evidence="2" type="ORF">CLV92_102116</name>
</gene>
<dbReference type="SUPFAM" id="SSF56091">
    <property type="entry name" value="DNA ligase/mRNA capping enzyme, catalytic domain"/>
    <property type="match status" value="1"/>
</dbReference>
<dbReference type="EMBL" id="PTJD01000002">
    <property type="protein sequence ID" value="PPK97965.1"/>
    <property type="molecule type" value="Genomic_DNA"/>
</dbReference>
<keyword evidence="3" id="KW-1185">Reference proteome</keyword>
<dbReference type="Gene3D" id="3.30.470.30">
    <property type="entry name" value="DNA ligase/mRNA capping enzyme"/>
    <property type="match status" value="1"/>
</dbReference>
<organism evidence="2 3">
    <name type="scientific">Kineococcus xinjiangensis</name>
    <dbReference type="NCBI Taxonomy" id="512762"/>
    <lineage>
        <taxon>Bacteria</taxon>
        <taxon>Bacillati</taxon>
        <taxon>Actinomycetota</taxon>
        <taxon>Actinomycetes</taxon>
        <taxon>Kineosporiales</taxon>
        <taxon>Kineosporiaceae</taxon>
        <taxon>Kineococcus</taxon>
    </lineage>
</organism>
<feature type="compositionally biased region" description="Basic and acidic residues" evidence="1">
    <location>
        <begin position="259"/>
        <end position="270"/>
    </location>
</feature>
<comment type="caution">
    <text evidence="2">The sequence shown here is derived from an EMBL/GenBank/DDBJ whole genome shotgun (WGS) entry which is preliminary data.</text>
</comment>
<sequence length="270" mass="28001">MLPNAVVVARTRTAPDLPTGADLPGGCVYEPRWAGRRALLFLLPPAGPGRARACLLRSRTGEDLGPGREDVLAAAVAQLPAGTVLDGALVETGALPLAAPAPCRDLVPQRWPRAVGGGAGGDGAGEPHYVAVDLLAAPGGRDVREQPWHVRRGLLEDLLTRVRAPLHLTPATGDEGCARAWLSDAAARVDGLVAKGRAQPYRPGSRAWVAFRPVPGGRAACSPCPRAARPPPAPPAPCRPPPVTGCGPLPPLRVVGPRSPDRVTAVDEQR</sequence>
<evidence type="ECO:0000313" key="3">
    <source>
        <dbReference type="Proteomes" id="UP000239485"/>
    </source>
</evidence>
<feature type="region of interest" description="Disordered" evidence="1">
    <location>
        <begin position="224"/>
        <end position="270"/>
    </location>
</feature>
<feature type="compositionally biased region" description="Pro residues" evidence="1">
    <location>
        <begin position="228"/>
        <end position="251"/>
    </location>
</feature>
<dbReference type="OrthoDB" id="9770771at2"/>
<reference evidence="2 3" key="1">
    <citation type="submission" date="2018-02" db="EMBL/GenBank/DDBJ databases">
        <title>Genomic Encyclopedia of Archaeal and Bacterial Type Strains, Phase II (KMG-II): from individual species to whole genera.</title>
        <authorList>
            <person name="Goeker M."/>
        </authorList>
    </citation>
    <scope>NUCLEOTIDE SEQUENCE [LARGE SCALE GENOMIC DNA]</scope>
    <source>
        <strain evidence="2 3">DSM 22857</strain>
    </source>
</reference>
<evidence type="ECO:0000313" key="2">
    <source>
        <dbReference type="EMBL" id="PPK97965.1"/>
    </source>
</evidence>
<evidence type="ECO:0000256" key="1">
    <source>
        <dbReference type="SAM" id="MobiDB-lite"/>
    </source>
</evidence>
<dbReference type="RefSeq" id="WP_104431419.1">
    <property type="nucleotide sequence ID" value="NZ_PTJD01000002.1"/>
</dbReference>
<dbReference type="AlphaFoldDB" id="A0A2S6IUK6"/>
<accession>A0A2S6IUK6</accession>
<dbReference type="Proteomes" id="UP000239485">
    <property type="component" value="Unassembled WGS sequence"/>
</dbReference>
<evidence type="ECO:0008006" key="4">
    <source>
        <dbReference type="Google" id="ProtNLM"/>
    </source>
</evidence>